<feature type="transmembrane region" description="Helical" evidence="1">
    <location>
        <begin position="40"/>
        <end position="59"/>
    </location>
</feature>
<dbReference type="RefSeq" id="WP_321391811.1">
    <property type="nucleotide sequence ID" value="NZ_CP139487.1"/>
</dbReference>
<dbReference type="AlphaFoldDB" id="A0AAX4HL45"/>
<dbReference type="KEGG" id="psti:SOO65_14935"/>
<proteinExistence type="predicted"/>
<dbReference type="Pfam" id="PF03203">
    <property type="entry name" value="MerC"/>
    <property type="match status" value="1"/>
</dbReference>
<keyword evidence="1" id="KW-0472">Membrane</keyword>
<gene>
    <name evidence="2" type="ORF">SOO65_14935</name>
</gene>
<keyword evidence="3" id="KW-1185">Reference proteome</keyword>
<dbReference type="InterPro" id="IPR004891">
    <property type="entry name" value="Mercury-R_MerC"/>
</dbReference>
<feature type="transmembrane region" description="Helical" evidence="1">
    <location>
        <begin position="95"/>
        <end position="112"/>
    </location>
</feature>
<evidence type="ECO:0000256" key="1">
    <source>
        <dbReference type="SAM" id="Phobius"/>
    </source>
</evidence>
<dbReference type="EMBL" id="CP139487">
    <property type="protein sequence ID" value="WPU63989.1"/>
    <property type="molecule type" value="Genomic_DNA"/>
</dbReference>
<evidence type="ECO:0000313" key="3">
    <source>
        <dbReference type="Proteomes" id="UP001324634"/>
    </source>
</evidence>
<reference evidence="2 3" key="1">
    <citation type="submission" date="2023-11" db="EMBL/GenBank/DDBJ databases">
        <title>Peredibacter starrii A3.12.</title>
        <authorList>
            <person name="Mitchell R.J."/>
        </authorList>
    </citation>
    <scope>NUCLEOTIDE SEQUENCE [LARGE SCALE GENOMIC DNA]</scope>
    <source>
        <strain evidence="2 3">A3.12</strain>
    </source>
</reference>
<feature type="transmembrane region" description="Helical" evidence="1">
    <location>
        <begin position="66"/>
        <end position="89"/>
    </location>
</feature>
<organism evidence="2 3">
    <name type="scientific">Peredibacter starrii</name>
    <dbReference type="NCBI Taxonomy" id="28202"/>
    <lineage>
        <taxon>Bacteria</taxon>
        <taxon>Pseudomonadati</taxon>
        <taxon>Bdellovibrionota</taxon>
        <taxon>Bacteriovoracia</taxon>
        <taxon>Bacteriovoracales</taxon>
        <taxon>Bacteriovoracaceae</taxon>
        <taxon>Peredibacter</taxon>
    </lineage>
</organism>
<protein>
    <submittedName>
        <fullName evidence="2">MerC domain-containing protein</fullName>
    </submittedName>
</protein>
<dbReference type="GO" id="GO:0015097">
    <property type="term" value="F:mercury ion transmembrane transporter activity"/>
    <property type="evidence" value="ECO:0007669"/>
    <property type="project" value="InterPro"/>
</dbReference>
<evidence type="ECO:0000313" key="2">
    <source>
        <dbReference type="EMBL" id="WPU63989.1"/>
    </source>
</evidence>
<keyword evidence="1" id="KW-0812">Transmembrane</keyword>
<dbReference type="Proteomes" id="UP001324634">
    <property type="component" value="Chromosome"/>
</dbReference>
<sequence length="126" mass="14019">MKKVWDRLGIAFSSACVVHCILVAFLPIFFPAISAYTHSTWVHVVVGFIILFTSPLAFIPGYRKHGLTWIIGTAVSGLFFILLGIMLEGRFSDQVSHGVSIFGSVLLVFAHAKNLQHSHRHQHQCC</sequence>
<keyword evidence="1" id="KW-1133">Transmembrane helix</keyword>
<name>A0AAX4HL45_9BACT</name>
<accession>A0AAX4HL45</accession>
<feature type="transmembrane region" description="Helical" evidence="1">
    <location>
        <begin position="12"/>
        <end position="34"/>
    </location>
</feature>
<dbReference type="GO" id="GO:0016020">
    <property type="term" value="C:membrane"/>
    <property type="evidence" value="ECO:0007669"/>
    <property type="project" value="InterPro"/>
</dbReference>